<dbReference type="AlphaFoldDB" id="A0A1H3SGR9"/>
<organism evidence="2 3">
    <name type="scientific">Proteiniborus ethanoligenes</name>
    <dbReference type="NCBI Taxonomy" id="415015"/>
    <lineage>
        <taxon>Bacteria</taxon>
        <taxon>Bacillati</taxon>
        <taxon>Bacillota</taxon>
        <taxon>Clostridia</taxon>
        <taxon>Eubacteriales</taxon>
        <taxon>Proteiniborus</taxon>
    </lineage>
</organism>
<dbReference type="EMBL" id="FNQE01000044">
    <property type="protein sequence ID" value="SDZ36870.1"/>
    <property type="molecule type" value="Genomic_DNA"/>
</dbReference>
<keyword evidence="1" id="KW-1133">Transmembrane helix</keyword>
<evidence type="ECO:0000256" key="1">
    <source>
        <dbReference type="SAM" id="Phobius"/>
    </source>
</evidence>
<accession>A0A1H3SGR9</accession>
<keyword evidence="1" id="KW-0472">Membrane</keyword>
<reference evidence="3" key="1">
    <citation type="submission" date="2016-10" db="EMBL/GenBank/DDBJ databases">
        <authorList>
            <person name="Varghese N."/>
            <person name="Submissions S."/>
        </authorList>
    </citation>
    <scope>NUCLEOTIDE SEQUENCE [LARGE SCALE GENOMIC DNA]</scope>
    <source>
        <strain evidence="3">DSM 21650</strain>
    </source>
</reference>
<dbReference type="RefSeq" id="WP_091732796.1">
    <property type="nucleotide sequence ID" value="NZ_FNQE01000044.1"/>
</dbReference>
<name>A0A1H3SGR9_9FIRM</name>
<proteinExistence type="predicted"/>
<feature type="transmembrane region" description="Helical" evidence="1">
    <location>
        <begin position="38"/>
        <end position="61"/>
    </location>
</feature>
<dbReference type="Proteomes" id="UP000198625">
    <property type="component" value="Unassembled WGS sequence"/>
</dbReference>
<keyword evidence="1" id="KW-0812">Transmembrane</keyword>
<evidence type="ECO:0000313" key="3">
    <source>
        <dbReference type="Proteomes" id="UP000198625"/>
    </source>
</evidence>
<protein>
    <submittedName>
        <fullName evidence="2">Uncharacterized protein</fullName>
    </submittedName>
</protein>
<gene>
    <name evidence="2" type="ORF">SAMN05660462_02881</name>
</gene>
<keyword evidence="3" id="KW-1185">Reference proteome</keyword>
<dbReference type="OrthoDB" id="1757944at2"/>
<feature type="transmembrane region" description="Helical" evidence="1">
    <location>
        <begin position="5"/>
        <end position="26"/>
    </location>
</feature>
<sequence length="69" mass="7785">MKKILWAFVGTILIFFFSLIAITPLIMNIGYSSVEGSYHAVTHAILLSLIFIVIVCTIMILEEINKIKK</sequence>
<evidence type="ECO:0000313" key="2">
    <source>
        <dbReference type="EMBL" id="SDZ36870.1"/>
    </source>
</evidence>